<dbReference type="OrthoDB" id="64875at2759"/>
<dbReference type="Proteomes" id="UP000799049">
    <property type="component" value="Unassembled WGS sequence"/>
</dbReference>
<protein>
    <submittedName>
        <fullName evidence="2">Mitochondrial ribosomal protein L40 (ML40)</fullName>
    </submittedName>
</protein>
<gene>
    <name evidence="2" type="ORF">ANDGO_08783</name>
</gene>
<proteinExistence type="predicted"/>
<dbReference type="AlphaFoldDB" id="A0A8K0AHX9"/>
<dbReference type="SMR" id="A0A8K0AHX9"/>
<comment type="caution">
    <text evidence="2">The sequence shown here is derived from an EMBL/GenBank/DDBJ whole genome shotgun (WGS) entry which is preliminary data.</text>
</comment>
<feature type="compositionally biased region" description="Low complexity" evidence="1">
    <location>
        <begin position="13"/>
        <end position="24"/>
    </location>
</feature>
<dbReference type="GO" id="GO:0005840">
    <property type="term" value="C:ribosome"/>
    <property type="evidence" value="ECO:0007669"/>
    <property type="project" value="UniProtKB-KW"/>
</dbReference>
<dbReference type="EMBL" id="VRVR01000030">
    <property type="protein sequence ID" value="KAF0852543.1"/>
    <property type="molecule type" value="Genomic_DNA"/>
</dbReference>
<name>A0A8K0AHX9_ANDGO</name>
<sequence>MMLRYTARRFFASGSASATSSSGAGSAGGGGGSSSKASKKGGEGGGDTRFGLLRKTLELSEYVETRTADEFASDAKAAKEWTRERSRAYMNRRKEEGEKLKMKIEAVEKLPEPFRSLAKKDNHAVFPANKHVWTLTPPIAGFREQL</sequence>
<accession>A0A8K0AHX9</accession>
<evidence type="ECO:0000313" key="3">
    <source>
        <dbReference type="Proteomes" id="UP000799049"/>
    </source>
</evidence>
<feature type="region of interest" description="Disordered" evidence="1">
    <location>
        <begin position="13"/>
        <end position="50"/>
    </location>
</feature>
<keyword evidence="3" id="KW-1185">Reference proteome</keyword>
<reference evidence="2" key="1">
    <citation type="submission" date="2019-09" db="EMBL/GenBank/DDBJ databases">
        <title>The Mitochondrial Proteome of the Jakobid, Andalucia godoyi, a Protist With the Most Gene-Rich and Bacteria-Like Mitochondrial Genome.</title>
        <authorList>
            <person name="Gray M.W."/>
            <person name="Burger G."/>
            <person name="Derelle R."/>
            <person name="Klimes V."/>
            <person name="Leger M."/>
            <person name="Sarrasin M."/>
            <person name="Vlcek C."/>
            <person name="Roger A.J."/>
            <person name="Elias M."/>
            <person name="Lang B.F."/>
        </authorList>
    </citation>
    <scope>NUCLEOTIDE SEQUENCE</scope>
    <source>
        <strain evidence="2">And28</strain>
    </source>
</reference>
<keyword evidence="2" id="KW-0687">Ribonucleoprotein</keyword>
<evidence type="ECO:0000256" key="1">
    <source>
        <dbReference type="SAM" id="MobiDB-lite"/>
    </source>
</evidence>
<evidence type="ECO:0000313" key="2">
    <source>
        <dbReference type="EMBL" id="KAF0852543.1"/>
    </source>
</evidence>
<keyword evidence="2" id="KW-0689">Ribosomal protein</keyword>
<organism evidence="2 3">
    <name type="scientific">Andalucia godoyi</name>
    <name type="common">Flagellate</name>
    <dbReference type="NCBI Taxonomy" id="505711"/>
    <lineage>
        <taxon>Eukaryota</taxon>
        <taxon>Discoba</taxon>
        <taxon>Jakobida</taxon>
        <taxon>Andalucina</taxon>
        <taxon>Andaluciidae</taxon>
        <taxon>Andalucia</taxon>
    </lineage>
</organism>